<feature type="transmembrane region" description="Helical" evidence="1">
    <location>
        <begin position="382"/>
        <end position="404"/>
    </location>
</feature>
<feature type="transmembrane region" description="Helical" evidence="1">
    <location>
        <begin position="156"/>
        <end position="174"/>
    </location>
</feature>
<proteinExistence type="predicted"/>
<feature type="transmembrane region" description="Helical" evidence="1">
    <location>
        <begin position="130"/>
        <end position="150"/>
    </location>
</feature>
<evidence type="ECO:0000256" key="1">
    <source>
        <dbReference type="SAM" id="Phobius"/>
    </source>
</evidence>
<organism evidence="2 3">
    <name type="scientific">Sphingomonas montanisoli</name>
    <dbReference type="NCBI Taxonomy" id="2606412"/>
    <lineage>
        <taxon>Bacteria</taxon>
        <taxon>Pseudomonadati</taxon>
        <taxon>Pseudomonadota</taxon>
        <taxon>Alphaproteobacteria</taxon>
        <taxon>Sphingomonadales</taxon>
        <taxon>Sphingomonadaceae</taxon>
        <taxon>Sphingomonas</taxon>
    </lineage>
</organism>
<comment type="caution">
    <text evidence="2">The sequence shown here is derived from an EMBL/GenBank/DDBJ whole genome shotgun (WGS) entry which is preliminary data.</text>
</comment>
<accession>A0A5D9C9R0</accession>
<feature type="transmembrane region" description="Helical" evidence="1">
    <location>
        <begin position="41"/>
        <end position="67"/>
    </location>
</feature>
<protein>
    <recommendedName>
        <fullName evidence="4">O-antigen ligase family protein</fullName>
    </recommendedName>
</protein>
<evidence type="ECO:0008006" key="4">
    <source>
        <dbReference type="Google" id="ProtNLM"/>
    </source>
</evidence>
<dbReference type="AlphaFoldDB" id="A0A5D9C9R0"/>
<keyword evidence="1" id="KW-0472">Membrane</keyword>
<feature type="transmembrane region" description="Helical" evidence="1">
    <location>
        <begin position="343"/>
        <end position="362"/>
    </location>
</feature>
<keyword evidence="1" id="KW-0812">Transmembrane</keyword>
<gene>
    <name evidence="2" type="ORF">FYJ91_10820</name>
</gene>
<dbReference type="EMBL" id="VTOU01000002">
    <property type="protein sequence ID" value="TZG28017.1"/>
    <property type="molecule type" value="Genomic_DNA"/>
</dbReference>
<sequence>MFYWKNAIVLVGIVVLLYPAAMALARSNWERMMTQKMMVSAGLIACLTVSAVPILVTPILFAIMMLLCIDQRAPASAPFLMFVVWTPMAAGLLELAGLYLMPLTPTLVFGATLAVAFALYPRIKLRPGVVATDIYLAIFLVVFWICVSLRDGITIAMRNFFIYAVPYGLAYWGVSRTRIERPELALRWLVIGSAMAGAVCLFETLRSWPLYSGLYAIKRAGNIIQYNDMMLLRAGVMRSSGPFVHPLVGSVVFGMAGVAAAGLVALRGMRWPILLLGAAIVIGMLVTVSRSGLVALVVGVIALMALRGRPLTALSAMILGLGGFFLLQFISGSDGSSTAAYRLYILGGIPATLGSKLILGYREAIGLGLLDAFMQGQGLVDLVNIYLAIAVVGGLVSLLPYIAFLLSSFTQYRALRRTGPAREQLIAGQTLVAMQISYMVAAMFVGAWSTPMLLSILCAALLVALRVEAEQAPKRAAIAAQKAARDQDPYLLPAIR</sequence>
<name>A0A5D9C9R0_9SPHN</name>
<keyword evidence="3" id="KW-1185">Reference proteome</keyword>
<dbReference type="RefSeq" id="WP_149522228.1">
    <property type="nucleotide sequence ID" value="NZ_VTOU01000002.1"/>
</dbReference>
<keyword evidence="1" id="KW-1133">Transmembrane helix</keyword>
<feature type="transmembrane region" description="Helical" evidence="1">
    <location>
        <begin position="452"/>
        <end position="469"/>
    </location>
</feature>
<feature type="transmembrane region" description="Helical" evidence="1">
    <location>
        <begin position="79"/>
        <end position="100"/>
    </location>
</feature>
<feature type="transmembrane region" description="Helical" evidence="1">
    <location>
        <begin position="243"/>
        <end position="266"/>
    </location>
</feature>
<evidence type="ECO:0000313" key="2">
    <source>
        <dbReference type="EMBL" id="TZG28017.1"/>
    </source>
</evidence>
<reference evidence="2 3" key="1">
    <citation type="submission" date="2019-08" db="EMBL/GenBank/DDBJ databases">
        <authorList>
            <person name="Wang G."/>
            <person name="Xu Z."/>
        </authorList>
    </citation>
    <scope>NUCLEOTIDE SEQUENCE [LARGE SCALE GENOMIC DNA]</scope>
    <source>
        <strain evidence="2 3">ZX</strain>
    </source>
</reference>
<feature type="transmembrane region" description="Helical" evidence="1">
    <location>
        <begin position="106"/>
        <end position="123"/>
    </location>
</feature>
<feature type="transmembrane region" description="Helical" evidence="1">
    <location>
        <begin position="273"/>
        <end position="306"/>
    </location>
</feature>
<evidence type="ECO:0000313" key="3">
    <source>
        <dbReference type="Proteomes" id="UP000322077"/>
    </source>
</evidence>
<dbReference type="Proteomes" id="UP000322077">
    <property type="component" value="Unassembled WGS sequence"/>
</dbReference>
<feature type="transmembrane region" description="Helical" evidence="1">
    <location>
        <begin position="186"/>
        <end position="205"/>
    </location>
</feature>
<feature type="transmembrane region" description="Helical" evidence="1">
    <location>
        <begin position="312"/>
        <end position="331"/>
    </location>
</feature>